<dbReference type="InterPro" id="IPR028427">
    <property type="entry name" value="Met_Sox_Rdtase_MsrB"/>
</dbReference>
<dbReference type="SUPFAM" id="SSF51316">
    <property type="entry name" value="Mss4-like"/>
    <property type="match status" value="1"/>
</dbReference>
<dbReference type="InterPro" id="IPR011057">
    <property type="entry name" value="Mss4-like_sf"/>
</dbReference>
<keyword evidence="3" id="KW-0479">Metal-binding</keyword>
<feature type="domain" description="MsrB" evidence="6">
    <location>
        <begin position="14"/>
        <end position="124"/>
    </location>
</feature>
<dbReference type="GO" id="GO:0006979">
    <property type="term" value="P:response to oxidative stress"/>
    <property type="evidence" value="ECO:0007669"/>
    <property type="project" value="InterPro"/>
</dbReference>
<gene>
    <name evidence="7" type="ORF">LAMO00422_LOCUS15847</name>
</gene>
<evidence type="ECO:0000256" key="2">
    <source>
        <dbReference type="ARBA" id="ARBA00007174"/>
    </source>
</evidence>
<organism evidence="7">
    <name type="scientific">Amorphochlora amoebiformis</name>
    <dbReference type="NCBI Taxonomy" id="1561963"/>
    <lineage>
        <taxon>Eukaryota</taxon>
        <taxon>Sar</taxon>
        <taxon>Rhizaria</taxon>
        <taxon>Cercozoa</taxon>
        <taxon>Chlorarachniophyceae</taxon>
        <taxon>Amorphochlora</taxon>
    </lineage>
</organism>
<dbReference type="GO" id="GO:0046872">
    <property type="term" value="F:metal ion binding"/>
    <property type="evidence" value="ECO:0007669"/>
    <property type="project" value="UniProtKB-KW"/>
</dbReference>
<name>A0A7S0H3D4_9EUKA</name>
<dbReference type="PROSITE" id="PS51790">
    <property type="entry name" value="MSRB"/>
    <property type="match status" value="1"/>
</dbReference>
<dbReference type="Gene3D" id="2.170.150.20">
    <property type="entry name" value="Peptide methionine sulfoxide reductase"/>
    <property type="match status" value="1"/>
</dbReference>
<evidence type="ECO:0000256" key="5">
    <source>
        <dbReference type="ARBA" id="ARBA00023002"/>
    </source>
</evidence>
<dbReference type="GO" id="GO:0033743">
    <property type="term" value="F:peptide-methionine (R)-S-oxide reductase activity"/>
    <property type="evidence" value="ECO:0007669"/>
    <property type="project" value="InterPro"/>
</dbReference>
<dbReference type="GO" id="GO:0030091">
    <property type="term" value="P:protein repair"/>
    <property type="evidence" value="ECO:0007669"/>
    <property type="project" value="InterPro"/>
</dbReference>
<evidence type="ECO:0000313" key="7">
    <source>
        <dbReference type="EMBL" id="CAD8456900.1"/>
    </source>
</evidence>
<evidence type="ECO:0000259" key="6">
    <source>
        <dbReference type="PROSITE" id="PS51790"/>
    </source>
</evidence>
<accession>A0A7S0H3D4</accession>
<proteinExistence type="inferred from homology"/>
<comment type="cofactor">
    <cofactor evidence="1">
        <name>Zn(2+)</name>
        <dbReference type="ChEBI" id="CHEBI:29105"/>
    </cofactor>
</comment>
<evidence type="ECO:0000256" key="3">
    <source>
        <dbReference type="ARBA" id="ARBA00022723"/>
    </source>
</evidence>
<dbReference type="PANTHER" id="PTHR46081:SF8">
    <property type="entry name" value="PEPTIDE METHIONINE SULFOXIDE REDUCTASE 2"/>
    <property type="match status" value="1"/>
</dbReference>
<evidence type="ECO:0000256" key="4">
    <source>
        <dbReference type="ARBA" id="ARBA00022833"/>
    </source>
</evidence>
<dbReference type="AlphaFoldDB" id="A0A7S0H3D4"/>
<comment type="similarity">
    <text evidence="2">Belongs to the MsrB Met sulfoxide reductase family.</text>
</comment>
<keyword evidence="4" id="KW-0862">Zinc</keyword>
<dbReference type="PANTHER" id="PTHR46081">
    <property type="entry name" value="PEPTIDE METHIONINE SULFOXIDE REDUCTASE 2"/>
    <property type="match status" value="1"/>
</dbReference>
<protein>
    <recommendedName>
        <fullName evidence="6">MsrB domain-containing protein</fullName>
    </recommendedName>
</protein>
<evidence type="ECO:0000256" key="1">
    <source>
        <dbReference type="ARBA" id="ARBA00001947"/>
    </source>
</evidence>
<keyword evidence="5" id="KW-0560">Oxidoreductase</keyword>
<reference evidence="7" key="1">
    <citation type="submission" date="2021-01" db="EMBL/GenBank/DDBJ databases">
        <authorList>
            <person name="Corre E."/>
            <person name="Pelletier E."/>
            <person name="Niang G."/>
            <person name="Scheremetjew M."/>
            <person name="Finn R."/>
            <person name="Kale V."/>
            <person name="Holt S."/>
            <person name="Cochrane G."/>
            <person name="Meng A."/>
            <person name="Brown T."/>
            <person name="Cohen L."/>
        </authorList>
    </citation>
    <scope>NUCLEOTIDE SEQUENCE</scope>
    <source>
        <strain evidence="7">CCMP2058</strain>
    </source>
</reference>
<dbReference type="EMBL" id="HBEM01023272">
    <property type="protein sequence ID" value="CAD8456900.1"/>
    <property type="molecule type" value="Transcribed_RNA"/>
</dbReference>
<dbReference type="Pfam" id="PF01641">
    <property type="entry name" value="SelR"/>
    <property type="match status" value="1"/>
</dbReference>
<dbReference type="InterPro" id="IPR002579">
    <property type="entry name" value="Met_Sox_Rdtase_MsrB_dom"/>
</dbReference>
<sequence>MPKEKKAFPVNKSASEWKNQLTKEEYKILRKGGTERYGCGSYNNQYPKSGYFACKGCDHPLYSVTSKFPDSGWVAFDQCYHSKAKCHVGVQRDFGGLEVICNGCGGHLGHVFYGEKHTDNNERH</sequence>